<dbReference type="Proteomes" id="UP000288227">
    <property type="component" value="Unassembled WGS sequence"/>
</dbReference>
<name>A0A401UAQ4_9BACT</name>
<evidence type="ECO:0000256" key="3">
    <source>
        <dbReference type="ARBA" id="ARBA00022692"/>
    </source>
</evidence>
<dbReference type="PANTHER" id="PTHR30572:SF18">
    <property type="entry name" value="ABC-TYPE MACROLIDE FAMILY EXPORT SYSTEM PERMEASE COMPONENT 2"/>
    <property type="match status" value="1"/>
</dbReference>
<feature type="transmembrane region" description="Helical" evidence="6">
    <location>
        <begin position="722"/>
        <end position="742"/>
    </location>
</feature>
<feature type="transmembrane region" description="Helical" evidence="6">
    <location>
        <begin position="276"/>
        <end position="297"/>
    </location>
</feature>
<feature type="domain" description="ABC3 transporter permease C-terminal" evidence="7">
    <location>
        <begin position="670"/>
        <end position="783"/>
    </location>
</feature>
<protein>
    <recommendedName>
        <fullName evidence="11">ABC transporter permease</fullName>
    </recommendedName>
</protein>
<evidence type="ECO:0000256" key="4">
    <source>
        <dbReference type="ARBA" id="ARBA00022989"/>
    </source>
</evidence>
<reference evidence="9 10" key="1">
    <citation type="submission" date="2018-11" db="EMBL/GenBank/DDBJ databases">
        <title>Chryseotalea sanarue gen. nov., sp., nov., a member of the family Cytophagaceae, isolated from a brackish lake in Hamamatsu Japan.</title>
        <authorList>
            <person name="Maejima Y."/>
            <person name="Iino T."/>
            <person name="Muraguchi Y."/>
            <person name="Fukuda K."/>
            <person name="Ohkuma M."/>
            <person name="Moriuchi R."/>
            <person name="Dohra H."/>
            <person name="Kimbara K."/>
            <person name="Shintani M."/>
        </authorList>
    </citation>
    <scope>NUCLEOTIDE SEQUENCE [LARGE SCALE GENOMIC DNA]</scope>
    <source>
        <strain evidence="9 10">Ys</strain>
    </source>
</reference>
<keyword evidence="10" id="KW-1185">Reference proteome</keyword>
<dbReference type="OrthoDB" id="5933722at2"/>
<evidence type="ECO:0000259" key="7">
    <source>
        <dbReference type="Pfam" id="PF02687"/>
    </source>
</evidence>
<keyword evidence="4 6" id="KW-1133">Transmembrane helix</keyword>
<proteinExistence type="predicted"/>
<evidence type="ECO:0000313" key="10">
    <source>
        <dbReference type="Proteomes" id="UP000288227"/>
    </source>
</evidence>
<dbReference type="InterPro" id="IPR003838">
    <property type="entry name" value="ABC3_permease_C"/>
</dbReference>
<feature type="transmembrane region" description="Helical" evidence="6">
    <location>
        <begin position="21"/>
        <end position="42"/>
    </location>
</feature>
<keyword evidence="2" id="KW-1003">Cell membrane</keyword>
<feature type="transmembrane region" description="Helical" evidence="6">
    <location>
        <begin position="754"/>
        <end position="776"/>
    </location>
</feature>
<evidence type="ECO:0000256" key="1">
    <source>
        <dbReference type="ARBA" id="ARBA00004651"/>
    </source>
</evidence>
<dbReference type="InterPro" id="IPR050250">
    <property type="entry name" value="Macrolide_Exporter_MacB"/>
</dbReference>
<feature type="transmembrane region" description="Helical" evidence="6">
    <location>
        <begin position="420"/>
        <end position="439"/>
    </location>
</feature>
<dbReference type="GO" id="GO:0005886">
    <property type="term" value="C:plasma membrane"/>
    <property type="evidence" value="ECO:0007669"/>
    <property type="project" value="UniProtKB-SubCell"/>
</dbReference>
<dbReference type="PANTHER" id="PTHR30572">
    <property type="entry name" value="MEMBRANE COMPONENT OF TRANSPORTER-RELATED"/>
    <property type="match status" value="1"/>
</dbReference>
<sequence>MLRNYFIIAWRNLRNNLLFTGLNSIGLSIGMAACLVTGLFAYEQYHYDAHHVFADRIYRVVNRQFQENRSNYVSLTQGVLAPELKKSFPEVEDATRIGFKHVSINRENLDPIQVRVMAVDTSFFSIFTIPFKIRETNKLLKEDEIYLSEKITKTIFGDKNPIGETISFVEGMEMKVAGVFNDFPYQSNLATDYIISFYWLEKLEPQSVNWHSNTHYNYVLLREDADAKEFGKKMNELIHRYTPTSWASYEFFLQPLLSINLQPGYIGNNKGSVGKILVNGFMMVSLIILLLASFNYMNMATARSVRRATEVGVRKVVGAQRFQVIKQFLMESLILCALAFLIAVLWSDIGLQYFNYFTGFELTFKTFYSSPVLVFWLIIAFLTITFISGVYPAFFLSRFTPAQVLKGKHNSDSSRGLRKGLVIFQFSLTSLLVVLILLINKQTNYMRSQDMGFDKEQLLLFADDRNKDIGLEAFKAELLQLSGVERVASASGFPGYTRLSSTNLWELNKTEDESIKALWLYADHDYLQTLGLTLLAGRNFNANGNDRETGMLVNENTVLAFGWTREEAIGKKLAGFTFSDSLPGEIIGVIKDFHISQLRKEIMPLVIRYSADEKLYMVKITDPALFTARAKLDEVAAKLTQSNDFESKFLMDALEEGYAAETKSSEMLTFFTILAILIGCSGLYALAAYEGEQRIKELGVRKIMGASTYQLLYLLSKDFLKLLVWALVLAMPLAYFLGNIWLRVYPYRTSWTPDIFLVPSFFVLLLGWLTIITQALKASNLNPVEALRYE</sequence>
<dbReference type="InterPro" id="IPR025857">
    <property type="entry name" value="MacB_PCD"/>
</dbReference>
<dbReference type="PROSITE" id="PS51257">
    <property type="entry name" value="PROKAR_LIPOPROTEIN"/>
    <property type="match status" value="1"/>
</dbReference>
<comment type="caution">
    <text evidence="9">The sequence shown here is derived from an EMBL/GenBank/DDBJ whole genome shotgun (WGS) entry which is preliminary data.</text>
</comment>
<evidence type="ECO:0000256" key="2">
    <source>
        <dbReference type="ARBA" id="ARBA00022475"/>
    </source>
</evidence>
<gene>
    <name evidence="9" type="ORF">SanaruYs_22010</name>
</gene>
<dbReference type="Pfam" id="PF02687">
    <property type="entry name" value="FtsX"/>
    <property type="match status" value="2"/>
</dbReference>
<dbReference type="EMBL" id="BHXQ01000004">
    <property type="protein sequence ID" value="GCC51970.1"/>
    <property type="molecule type" value="Genomic_DNA"/>
</dbReference>
<evidence type="ECO:0008006" key="11">
    <source>
        <dbReference type="Google" id="ProtNLM"/>
    </source>
</evidence>
<dbReference type="Pfam" id="PF12704">
    <property type="entry name" value="MacB_PCD"/>
    <property type="match status" value="1"/>
</dbReference>
<dbReference type="GO" id="GO:0022857">
    <property type="term" value="F:transmembrane transporter activity"/>
    <property type="evidence" value="ECO:0007669"/>
    <property type="project" value="TreeGrafter"/>
</dbReference>
<evidence type="ECO:0000313" key="9">
    <source>
        <dbReference type="EMBL" id="GCC51970.1"/>
    </source>
</evidence>
<feature type="transmembrane region" description="Helical" evidence="6">
    <location>
        <begin position="374"/>
        <end position="399"/>
    </location>
</feature>
<feature type="transmembrane region" description="Helical" evidence="6">
    <location>
        <begin position="667"/>
        <end position="687"/>
    </location>
</feature>
<feature type="domain" description="MacB-like periplasmic core" evidence="8">
    <location>
        <begin position="20"/>
        <end position="236"/>
    </location>
</feature>
<evidence type="ECO:0000256" key="5">
    <source>
        <dbReference type="ARBA" id="ARBA00023136"/>
    </source>
</evidence>
<dbReference type="AlphaFoldDB" id="A0A401UAQ4"/>
<feature type="domain" description="ABC3 transporter permease C-terminal" evidence="7">
    <location>
        <begin position="282"/>
        <end position="401"/>
    </location>
</feature>
<keyword evidence="5 6" id="KW-0472">Membrane</keyword>
<comment type="subcellular location">
    <subcellularLocation>
        <location evidence="1">Cell membrane</location>
        <topology evidence="1">Multi-pass membrane protein</topology>
    </subcellularLocation>
</comment>
<evidence type="ECO:0000259" key="8">
    <source>
        <dbReference type="Pfam" id="PF12704"/>
    </source>
</evidence>
<evidence type="ECO:0000256" key="6">
    <source>
        <dbReference type="SAM" id="Phobius"/>
    </source>
</evidence>
<dbReference type="RefSeq" id="WP_127122627.1">
    <property type="nucleotide sequence ID" value="NZ_BHXQ01000004.1"/>
</dbReference>
<feature type="transmembrane region" description="Helical" evidence="6">
    <location>
        <begin position="333"/>
        <end position="354"/>
    </location>
</feature>
<organism evidence="9 10">
    <name type="scientific">Chryseotalea sanaruensis</name>
    <dbReference type="NCBI Taxonomy" id="2482724"/>
    <lineage>
        <taxon>Bacteria</taxon>
        <taxon>Pseudomonadati</taxon>
        <taxon>Bacteroidota</taxon>
        <taxon>Cytophagia</taxon>
        <taxon>Cytophagales</taxon>
        <taxon>Chryseotaleaceae</taxon>
        <taxon>Chryseotalea</taxon>
    </lineage>
</organism>
<accession>A0A401UAQ4</accession>
<keyword evidence="3 6" id="KW-0812">Transmembrane</keyword>